<sequence length="290" mass="33481">MFRTSYEDPWAPKTTSSVFCCGNVPEGSLEPAYAPKSEEDSVFTVDLDKMVENQEERVHREERMMLQKMHSEMCIQRDKDIKSMVSVSVPPFYFTCTNDACLEMKMLLKHQKKCKKGDKCEFEDCSTLRAKAKHFQKCVSLNCQDCGPVRKGWTEYEDYNRVPITLHIRGANSIFSGYKADPFYKTLPPMQLITWRQQVPMVLREHLEKKILEALTPHPGSGIHIPRSVLEKDAGEAENQIWKESKDRMEYFARIVLKIIEFGKVGVEEIRKCTTSEHLELEDAAKSVIT</sequence>
<comment type="caution">
    <text evidence="14">The sequence shown here is derived from an EMBL/GenBank/DDBJ whole genome shotgun (WGS) entry which is preliminary data.</text>
</comment>
<dbReference type="SUPFAM" id="SSF57933">
    <property type="entry name" value="TAZ domain"/>
    <property type="match status" value="1"/>
</dbReference>
<evidence type="ECO:0000256" key="8">
    <source>
        <dbReference type="ARBA" id="ARBA00023015"/>
    </source>
</evidence>
<reference evidence="15" key="1">
    <citation type="submission" date="2017-10" db="EMBL/GenBank/DDBJ databases">
        <title>Rapid genome shrinkage in a self-fertile nematode reveals novel sperm competition proteins.</title>
        <authorList>
            <person name="Yin D."/>
            <person name="Schwarz E.M."/>
            <person name="Thomas C.G."/>
            <person name="Felde R.L."/>
            <person name="Korf I.F."/>
            <person name="Cutter A.D."/>
            <person name="Schartner C.M."/>
            <person name="Ralston E.J."/>
            <person name="Meyer B.J."/>
            <person name="Haag E.S."/>
        </authorList>
    </citation>
    <scope>NUCLEOTIDE SEQUENCE [LARGE SCALE GENOMIC DNA]</scope>
    <source>
        <strain evidence="15">JU1422</strain>
    </source>
</reference>
<evidence type="ECO:0000256" key="6">
    <source>
        <dbReference type="ARBA" id="ARBA00022833"/>
    </source>
</evidence>
<dbReference type="SMART" id="SM00551">
    <property type="entry name" value="ZnF_TAZ"/>
    <property type="match status" value="1"/>
</dbReference>
<dbReference type="AlphaFoldDB" id="A0A2G5UW24"/>
<gene>
    <name evidence="14" type="primary">Cnig_chr_II.g4189</name>
    <name evidence="14" type="ORF">B9Z55_004189</name>
</gene>
<protein>
    <recommendedName>
        <fullName evidence="2">histone acetyltransferase</fullName>
        <ecNumber evidence="2">2.3.1.48</ecNumber>
    </recommendedName>
</protein>
<dbReference type="Gene3D" id="1.20.1020.10">
    <property type="entry name" value="TAZ domain"/>
    <property type="match status" value="1"/>
</dbReference>
<feature type="zinc finger region" description="TAZ-type" evidence="12">
    <location>
        <begin position="51"/>
        <end position="149"/>
    </location>
</feature>
<evidence type="ECO:0000256" key="5">
    <source>
        <dbReference type="ARBA" id="ARBA00022771"/>
    </source>
</evidence>
<dbReference type="GO" id="GO:0005667">
    <property type="term" value="C:transcription regulator complex"/>
    <property type="evidence" value="ECO:0007669"/>
    <property type="project" value="TreeGrafter"/>
</dbReference>
<dbReference type="GO" id="GO:0003713">
    <property type="term" value="F:transcription coactivator activity"/>
    <property type="evidence" value="ECO:0007669"/>
    <property type="project" value="TreeGrafter"/>
</dbReference>
<name>A0A2G5UW24_9PELO</name>
<dbReference type="GO" id="GO:0004402">
    <property type="term" value="F:histone acetyltransferase activity"/>
    <property type="evidence" value="ECO:0007669"/>
    <property type="project" value="InterPro"/>
</dbReference>
<dbReference type="SUPFAM" id="SSF47040">
    <property type="entry name" value="Kix domain of CBP (creb binding protein)"/>
    <property type="match status" value="1"/>
</dbReference>
<comment type="catalytic activity">
    <reaction evidence="11">
        <text>L-lysyl-[protein] + acetyl-CoA = N(6)-acetyl-L-lysyl-[protein] + CoA + H(+)</text>
        <dbReference type="Rhea" id="RHEA:45948"/>
        <dbReference type="Rhea" id="RHEA-COMP:9752"/>
        <dbReference type="Rhea" id="RHEA-COMP:10731"/>
        <dbReference type="ChEBI" id="CHEBI:15378"/>
        <dbReference type="ChEBI" id="CHEBI:29969"/>
        <dbReference type="ChEBI" id="CHEBI:57287"/>
        <dbReference type="ChEBI" id="CHEBI:57288"/>
        <dbReference type="ChEBI" id="CHEBI:61930"/>
        <dbReference type="EC" id="2.3.1.48"/>
    </reaction>
</comment>
<evidence type="ECO:0000256" key="9">
    <source>
        <dbReference type="ARBA" id="ARBA00023163"/>
    </source>
</evidence>
<keyword evidence="9" id="KW-0804">Transcription</keyword>
<evidence type="ECO:0000256" key="7">
    <source>
        <dbReference type="ARBA" id="ARBA00022853"/>
    </source>
</evidence>
<keyword evidence="6 12" id="KW-0862">Zinc</keyword>
<dbReference type="PROSITE" id="PS50134">
    <property type="entry name" value="ZF_TAZ"/>
    <property type="match status" value="1"/>
</dbReference>
<dbReference type="PANTHER" id="PTHR13808:SF1">
    <property type="entry name" value="HISTONE ACETYLTRANSFERASE"/>
    <property type="match status" value="1"/>
</dbReference>
<comment type="subcellular location">
    <subcellularLocation>
        <location evidence="1">Nucleus</location>
    </subcellularLocation>
</comment>
<dbReference type="Pfam" id="PF02135">
    <property type="entry name" value="zf-TAZ"/>
    <property type="match status" value="1"/>
</dbReference>
<keyword evidence="7" id="KW-0156">Chromatin regulator</keyword>
<feature type="domain" description="TAZ-type" evidence="13">
    <location>
        <begin position="51"/>
        <end position="149"/>
    </location>
</feature>
<dbReference type="GO" id="GO:0000123">
    <property type="term" value="C:histone acetyltransferase complex"/>
    <property type="evidence" value="ECO:0007669"/>
    <property type="project" value="TreeGrafter"/>
</dbReference>
<dbReference type="EC" id="2.3.1.48" evidence="2"/>
<dbReference type="GO" id="GO:0031490">
    <property type="term" value="F:chromatin DNA binding"/>
    <property type="evidence" value="ECO:0007669"/>
    <property type="project" value="TreeGrafter"/>
</dbReference>
<evidence type="ECO:0000256" key="4">
    <source>
        <dbReference type="ARBA" id="ARBA00022723"/>
    </source>
</evidence>
<evidence type="ECO:0000256" key="11">
    <source>
        <dbReference type="ARBA" id="ARBA00048017"/>
    </source>
</evidence>
<dbReference type="InterPro" id="IPR000197">
    <property type="entry name" value="Znf_TAZ"/>
</dbReference>
<evidence type="ECO:0000256" key="3">
    <source>
        <dbReference type="ARBA" id="ARBA00022679"/>
    </source>
</evidence>
<dbReference type="Proteomes" id="UP000230233">
    <property type="component" value="Chromosome II"/>
</dbReference>
<evidence type="ECO:0000313" key="15">
    <source>
        <dbReference type="Proteomes" id="UP000230233"/>
    </source>
</evidence>
<proteinExistence type="predicted"/>
<dbReference type="Gene3D" id="1.10.246.20">
    <property type="entry name" value="Coactivator CBP, KIX domain"/>
    <property type="match status" value="1"/>
</dbReference>
<evidence type="ECO:0000256" key="10">
    <source>
        <dbReference type="ARBA" id="ARBA00023242"/>
    </source>
</evidence>
<evidence type="ECO:0000256" key="1">
    <source>
        <dbReference type="ARBA" id="ARBA00004123"/>
    </source>
</evidence>
<evidence type="ECO:0000256" key="2">
    <source>
        <dbReference type="ARBA" id="ARBA00013184"/>
    </source>
</evidence>
<evidence type="ECO:0000259" key="13">
    <source>
        <dbReference type="PROSITE" id="PS50134"/>
    </source>
</evidence>
<dbReference type="InterPro" id="IPR035898">
    <property type="entry name" value="TAZ_dom_sf"/>
</dbReference>
<evidence type="ECO:0000313" key="14">
    <source>
        <dbReference type="EMBL" id="PIC43456.1"/>
    </source>
</evidence>
<dbReference type="GO" id="GO:0045944">
    <property type="term" value="P:positive regulation of transcription by RNA polymerase II"/>
    <property type="evidence" value="ECO:0007669"/>
    <property type="project" value="TreeGrafter"/>
</dbReference>
<keyword evidence="5 12" id="KW-0863">Zinc-finger</keyword>
<organism evidence="14 15">
    <name type="scientific">Caenorhabditis nigoni</name>
    <dbReference type="NCBI Taxonomy" id="1611254"/>
    <lineage>
        <taxon>Eukaryota</taxon>
        <taxon>Metazoa</taxon>
        <taxon>Ecdysozoa</taxon>
        <taxon>Nematoda</taxon>
        <taxon>Chromadorea</taxon>
        <taxon>Rhabditida</taxon>
        <taxon>Rhabditina</taxon>
        <taxon>Rhabditomorpha</taxon>
        <taxon>Rhabditoidea</taxon>
        <taxon>Rhabditidae</taxon>
        <taxon>Peloderinae</taxon>
        <taxon>Caenorhabditis</taxon>
    </lineage>
</organism>
<dbReference type="STRING" id="1611254.A0A2G5UW24"/>
<dbReference type="EMBL" id="PDUG01000002">
    <property type="protein sequence ID" value="PIC43456.1"/>
    <property type="molecule type" value="Genomic_DNA"/>
</dbReference>
<keyword evidence="4 12" id="KW-0479">Metal-binding</keyword>
<dbReference type="InterPro" id="IPR036529">
    <property type="entry name" value="KIX_dom_sf"/>
</dbReference>
<dbReference type="GO" id="GO:0005634">
    <property type="term" value="C:nucleus"/>
    <property type="evidence" value="ECO:0007669"/>
    <property type="project" value="UniProtKB-SubCell"/>
</dbReference>
<dbReference type="PANTHER" id="PTHR13808">
    <property type="entry name" value="CBP/P300-RELATED"/>
    <property type="match status" value="1"/>
</dbReference>
<keyword evidence="8" id="KW-0805">Transcription regulation</keyword>
<dbReference type="InterPro" id="IPR013178">
    <property type="entry name" value="Histone_AcTrfase_Rtt109/CBP"/>
</dbReference>
<evidence type="ECO:0000256" key="12">
    <source>
        <dbReference type="PROSITE-ProRule" id="PRU00203"/>
    </source>
</evidence>
<keyword evidence="15" id="KW-1185">Reference proteome</keyword>
<keyword evidence="10" id="KW-0539">Nucleus</keyword>
<dbReference type="OrthoDB" id="10470284at2759"/>
<keyword evidence="3" id="KW-0808">Transferase</keyword>
<accession>A0A2G5UW24</accession>
<dbReference type="GO" id="GO:0008270">
    <property type="term" value="F:zinc ion binding"/>
    <property type="evidence" value="ECO:0007669"/>
    <property type="project" value="UniProtKB-KW"/>
</dbReference>